<dbReference type="AlphaFoldDB" id="A0A943EHJ8"/>
<dbReference type="InterPro" id="IPR036390">
    <property type="entry name" value="WH_DNA-bd_sf"/>
</dbReference>
<dbReference type="SUPFAM" id="SSF46785">
    <property type="entry name" value="Winged helix' DNA-binding domain"/>
    <property type="match status" value="1"/>
</dbReference>
<dbReference type="RefSeq" id="WP_297671752.1">
    <property type="nucleotide sequence ID" value="NZ_JAGZCC010000013.1"/>
</dbReference>
<dbReference type="InterPro" id="IPR011991">
    <property type="entry name" value="ArsR-like_HTH"/>
</dbReference>
<gene>
    <name evidence="2" type="ORF">KHX14_03320</name>
</gene>
<dbReference type="InterPro" id="IPR027395">
    <property type="entry name" value="WH_DNA-bd_dom"/>
</dbReference>
<evidence type="ECO:0000259" key="1">
    <source>
        <dbReference type="Pfam" id="PF13601"/>
    </source>
</evidence>
<organism evidence="2 3">
    <name type="scientific">Thomasclavelia spiroformis</name>
    <dbReference type="NCBI Taxonomy" id="29348"/>
    <lineage>
        <taxon>Bacteria</taxon>
        <taxon>Bacillati</taxon>
        <taxon>Bacillota</taxon>
        <taxon>Erysipelotrichia</taxon>
        <taxon>Erysipelotrichales</taxon>
        <taxon>Coprobacillaceae</taxon>
        <taxon>Thomasclavelia</taxon>
    </lineage>
</organism>
<evidence type="ECO:0000313" key="3">
    <source>
        <dbReference type="Proteomes" id="UP000751224"/>
    </source>
</evidence>
<dbReference type="CDD" id="cd00090">
    <property type="entry name" value="HTH_ARSR"/>
    <property type="match status" value="1"/>
</dbReference>
<dbReference type="PANTHER" id="PTHR37318">
    <property type="entry name" value="BSL7504 PROTEIN"/>
    <property type="match status" value="1"/>
</dbReference>
<evidence type="ECO:0000313" key="2">
    <source>
        <dbReference type="EMBL" id="MBS5587833.1"/>
    </source>
</evidence>
<dbReference type="Proteomes" id="UP000751224">
    <property type="component" value="Unassembled WGS sequence"/>
</dbReference>
<proteinExistence type="predicted"/>
<dbReference type="Gene3D" id="1.10.10.10">
    <property type="entry name" value="Winged helix-like DNA-binding domain superfamily/Winged helix DNA-binding domain"/>
    <property type="match status" value="1"/>
</dbReference>
<accession>A0A943EHJ8</accession>
<comment type="caution">
    <text evidence="2">The sequence shown here is derived from an EMBL/GenBank/DDBJ whole genome shotgun (WGS) entry which is preliminary data.</text>
</comment>
<name>A0A943EHJ8_9FIRM</name>
<dbReference type="InterPro" id="IPR036388">
    <property type="entry name" value="WH-like_DNA-bd_sf"/>
</dbReference>
<sequence>MDNKIVSTSKIFESKIRLQMIASLSVGDLTFNQLKEACRCTNGNMTTHTTKLLEAGFITKEKTFVRDKPQTTYHLTTYGKEEFNKYVKLLYSFIE</sequence>
<dbReference type="Pfam" id="PF13601">
    <property type="entry name" value="HTH_34"/>
    <property type="match status" value="1"/>
</dbReference>
<dbReference type="EMBL" id="JAGZCC010000013">
    <property type="protein sequence ID" value="MBS5587833.1"/>
    <property type="molecule type" value="Genomic_DNA"/>
</dbReference>
<reference evidence="2" key="1">
    <citation type="submission" date="2021-02" db="EMBL/GenBank/DDBJ databases">
        <title>Infant gut strain persistence is associated with maternal origin, phylogeny, and functional potential including surface adhesion and iron acquisition.</title>
        <authorList>
            <person name="Lou Y.C."/>
        </authorList>
    </citation>
    <scope>NUCLEOTIDE SEQUENCE</scope>
    <source>
        <strain evidence="2">L3_108_000G1_dasL3_108_000G1_metabat.metabat.11</strain>
    </source>
</reference>
<feature type="domain" description="Winged helix DNA-binding" evidence="1">
    <location>
        <begin position="16"/>
        <end position="94"/>
    </location>
</feature>
<protein>
    <submittedName>
        <fullName evidence="2">Transcriptional regulator</fullName>
    </submittedName>
</protein>
<dbReference type="PANTHER" id="PTHR37318:SF1">
    <property type="entry name" value="BSL7504 PROTEIN"/>
    <property type="match status" value="1"/>
</dbReference>